<gene>
    <name evidence="1" type="primary">OJ1789_D08.18</name>
</gene>
<evidence type="ECO:0000313" key="1">
    <source>
        <dbReference type="EMBL" id="BAD23242.1"/>
    </source>
</evidence>
<dbReference type="EMBL" id="AP005299">
    <property type="protein sequence ID" value="BAD23242.1"/>
    <property type="molecule type" value="Genomic_DNA"/>
</dbReference>
<proteinExistence type="predicted"/>
<evidence type="ECO:0000313" key="2">
    <source>
        <dbReference type="Proteomes" id="UP000000763"/>
    </source>
</evidence>
<accession>Q6K605</accession>
<reference evidence="2" key="2">
    <citation type="journal article" date="2008" name="Nucleic Acids Res.">
        <title>The rice annotation project database (RAP-DB): 2008 update.</title>
        <authorList>
            <consortium name="The rice annotation project (RAP)"/>
        </authorList>
    </citation>
    <scope>GENOME REANNOTATION</scope>
    <source>
        <strain evidence="2">cv. Nipponbare</strain>
    </source>
</reference>
<dbReference type="Proteomes" id="UP000000763">
    <property type="component" value="Chromosome 2"/>
</dbReference>
<organism evidence="1 2">
    <name type="scientific">Oryza sativa subsp. japonica</name>
    <name type="common">Rice</name>
    <dbReference type="NCBI Taxonomy" id="39947"/>
    <lineage>
        <taxon>Eukaryota</taxon>
        <taxon>Viridiplantae</taxon>
        <taxon>Streptophyta</taxon>
        <taxon>Embryophyta</taxon>
        <taxon>Tracheophyta</taxon>
        <taxon>Spermatophyta</taxon>
        <taxon>Magnoliopsida</taxon>
        <taxon>Liliopsida</taxon>
        <taxon>Poales</taxon>
        <taxon>Poaceae</taxon>
        <taxon>BOP clade</taxon>
        <taxon>Oryzoideae</taxon>
        <taxon>Oryzeae</taxon>
        <taxon>Oryzinae</taxon>
        <taxon>Oryza</taxon>
        <taxon>Oryza sativa</taxon>
    </lineage>
</organism>
<sequence length="87" mass="9739">MAELHPDLFHVNLSSFPVIDLEVATEEGDASMSIHPRSQPSTSRLWLWWPRGSPGRTFGSQREELVARIYGHHALSAKEEDEAAEGI</sequence>
<dbReference type="AlphaFoldDB" id="Q6K605"/>
<name>Q6K605_ORYSJ</name>
<reference evidence="2" key="1">
    <citation type="journal article" date="2005" name="Nature">
        <title>The map-based sequence of the rice genome.</title>
        <authorList>
            <consortium name="International rice genome sequencing project (IRGSP)"/>
            <person name="Matsumoto T."/>
            <person name="Wu J."/>
            <person name="Kanamori H."/>
            <person name="Katayose Y."/>
            <person name="Fujisawa M."/>
            <person name="Namiki N."/>
            <person name="Mizuno H."/>
            <person name="Yamamoto K."/>
            <person name="Antonio B.A."/>
            <person name="Baba T."/>
            <person name="Sakata K."/>
            <person name="Nagamura Y."/>
            <person name="Aoki H."/>
            <person name="Arikawa K."/>
            <person name="Arita K."/>
            <person name="Bito T."/>
            <person name="Chiden Y."/>
            <person name="Fujitsuka N."/>
            <person name="Fukunaka R."/>
            <person name="Hamada M."/>
            <person name="Harada C."/>
            <person name="Hayashi A."/>
            <person name="Hijishita S."/>
            <person name="Honda M."/>
            <person name="Hosokawa S."/>
            <person name="Ichikawa Y."/>
            <person name="Idonuma A."/>
            <person name="Iijima M."/>
            <person name="Ikeda M."/>
            <person name="Ikeno M."/>
            <person name="Ito K."/>
            <person name="Ito S."/>
            <person name="Ito T."/>
            <person name="Ito Y."/>
            <person name="Ito Y."/>
            <person name="Iwabuchi A."/>
            <person name="Kamiya K."/>
            <person name="Karasawa W."/>
            <person name="Kurita K."/>
            <person name="Katagiri S."/>
            <person name="Kikuta A."/>
            <person name="Kobayashi H."/>
            <person name="Kobayashi N."/>
            <person name="Machita K."/>
            <person name="Maehara T."/>
            <person name="Masukawa M."/>
            <person name="Mizubayashi T."/>
            <person name="Mukai Y."/>
            <person name="Nagasaki H."/>
            <person name="Nagata Y."/>
            <person name="Naito S."/>
            <person name="Nakashima M."/>
            <person name="Nakama Y."/>
            <person name="Nakamichi Y."/>
            <person name="Nakamura M."/>
            <person name="Meguro A."/>
            <person name="Negishi M."/>
            <person name="Ohta I."/>
            <person name="Ohta T."/>
            <person name="Okamoto M."/>
            <person name="Ono N."/>
            <person name="Saji S."/>
            <person name="Sakaguchi M."/>
            <person name="Sakai K."/>
            <person name="Shibata M."/>
            <person name="Shimokawa T."/>
            <person name="Song J."/>
            <person name="Takazaki Y."/>
            <person name="Terasawa K."/>
            <person name="Tsugane M."/>
            <person name="Tsuji K."/>
            <person name="Ueda S."/>
            <person name="Waki K."/>
            <person name="Yamagata H."/>
            <person name="Yamamoto M."/>
            <person name="Yamamoto S."/>
            <person name="Yamane H."/>
            <person name="Yoshiki S."/>
            <person name="Yoshihara R."/>
            <person name="Yukawa K."/>
            <person name="Zhong H."/>
            <person name="Yano M."/>
            <person name="Yuan Q."/>
            <person name="Ouyang S."/>
            <person name="Liu J."/>
            <person name="Jones K.M."/>
            <person name="Gansberger K."/>
            <person name="Moffat K."/>
            <person name="Hill J."/>
            <person name="Bera J."/>
            <person name="Fadrosh D."/>
            <person name="Jin S."/>
            <person name="Johri S."/>
            <person name="Kim M."/>
            <person name="Overton L."/>
            <person name="Reardon M."/>
            <person name="Tsitrin T."/>
            <person name="Vuong H."/>
            <person name="Weaver B."/>
            <person name="Ciecko A."/>
            <person name="Tallon L."/>
            <person name="Jackson J."/>
            <person name="Pai G."/>
            <person name="Aken S.V."/>
            <person name="Utterback T."/>
            <person name="Reidmuller S."/>
            <person name="Feldblyum T."/>
            <person name="Hsiao J."/>
            <person name="Zismann V."/>
            <person name="Iobst S."/>
            <person name="de Vazeille A.R."/>
            <person name="Buell C.R."/>
            <person name="Ying K."/>
            <person name="Li Y."/>
            <person name="Lu T."/>
            <person name="Huang Y."/>
            <person name="Zhao Q."/>
            <person name="Feng Q."/>
            <person name="Zhang L."/>
            <person name="Zhu J."/>
            <person name="Weng Q."/>
            <person name="Mu J."/>
            <person name="Lu Y."/>
            <person name="Fan D."/>
            <person name="Liu Y."/>
            <person name="Guan J."/>
            <person name="Zhang Y."/>
            <person name="Yu S."/>
            <person name="Liu X."/>
            <person name="Zhang Y."/>
            <person name="Hong G."/>
            <person name="Han B."/>
            <person name="Choisne N."/>
            <person name="Demange N."/>
            <person name="Orjeda G."/>
            <person name="Samain S."/>
            <person name="Cattolico L."/>
            <person name="Pelletier E."/>
            <person name="Couloux A."/>
            <person name="Segurens B."/>
            <person name="Wincker P."/>
            <person name="D'Hont A."/>
            <person name="Scarpelli C."/>
            <person name="Weissenbach J."/>
            <person name="Salanoubat M."/>
            <person name="Quetier F."/>
            <person name="Yu Y."/>
            <person name="Kim H.R."/>
            <person name="Rambo T."/>
            <person name="Currie J."/>
            <person name="Collura K."/>
            <person name="Luo M."/>
            <person name="Yang T."/>
            <person name="Ammiraju J.S.S."/>
            <person name="Engler F."/>
            <person name="Soderlund C."/>
            <person name="Wing R.A."/>
            <person name="Palmer L.E."/>
            <person name="de la Bastide M."/>
            <person name="Spiegel L."/>
            <person name="Nascimento L."/>
            <person name="Zutavern T."/>
            <person name="O'Shaughnessy A."/>
            <person name="Dike S."/>
            <person name="Dedhia N."/>
            <person name="Preston R."/>
            <person name="Balija V."/>
            <person name="McCombie W.R."/>
            <person name="Chow T."/>
            <person name="Chen H."/>
            <person name="Chung M."/>
            <person name="Chen C."/>
            <person name="Shaw J."/>
            <person name="Wu H."/>
            <person name="Hsiao K."/>
            <person name="Chao Y."/>
            <person name="Chu M."/>
            <person name="Cheng C."/>
            <person name="Hour A."/>
            <person name="Lee P."/>
            <person name="Lin S."/>
            <person name="Lin Y."/>
            <person name="Liou J."/>
            <person name="Liu S."/>
            <person name="Hsing Y."/>
            <person name="Raghuvanshi S."/>
            <person name="Mohanty A."/>
            <person name="Bharti A.K."/>
            <person name="Gaur A."/>
            <person name="Gupta V."/>
            <person name="Kumar D."/>
            <person name="Ravi V."/>
            <person name="Vij S."/>
            <person name="Kapur A."/>
            <person name="Khurana P."/>
            <person name="Khurana P."/>
            <person name="Khurana J.P."/>
            <person name="Tyagi A.K."/>
            <person name="Gaikwad K."/>
            <person name="Singh A."/>
            <person name="Dalal V."/>
            <person name="Srivastava S."/>
            <person name="Dixit A."/>
            <person name="Pal A.K."/>
            <person name="Ghazi I.A."/>
            <person name="Yadav M."/>
            <person name="Pandit A."/>
            <person name="Bhargava A."/>
            <person name="Sureshbabu K."/>
            <person name="Batra K."/>
            <person name="Sharma T.R."/>
            <person name="Mohapatra T."/>
            <person name="Singh N.K."/>
            <person name="Messing J."/>
            <person name="Nelson A.B."/>
            <person name="Fuks G."/>
            <person name="Kavchok S."/>
            <person name="Keizer G."/>
            <person name="Linton E."/>
            <person name="Llaca V."/>
            <person name="Song R."/>
            <person name="Tanyolac B."/>
            <person name="Young S."/>
            <person name="Ho-Il K."/>
            <person name="Hahn J.H."/>
            <person name="Sangsakoo G."/>
            <person name="Vanavichit A."/>
            <person name="de Mattos Luiz.A.T."/>
            <person name="Zimmer P.D."/>
            <person name="Malone G."/>
            <person name="Dellagostin O."/>
            <person name="de Oliveira A.C."/>
            <person name="Bevan M."/>
            <person name="Bancroft I."/>
            <person name="Minx P."/>
            <person name="Cordum H."/>
            <person name="Wilson R."/>
            <person name="Cheng Z."/>
            <person name="Jin W."/>
            <person name="Jiang J."/>
            <person name="Leong S.A."/>
            <person name="Iwama H."/>
            <person name="Gojobori T."/>
            <person name="Itoh T."/>
            <person name="Niimura Y."/>
            <person name="Fujii Y."/>
            <person name="Habara T."/>
            <person name="Sakai H."/>
            <person name="Sato Y."/>
            <person name="Wilson G."/>
            <person name="Kumar K."/>
            <person name="McCouch S."/>
            <person name="Juretic N."/>
            <person name="Hoen D."/>
            <person name="Wright S."/>
            <person name="Bruskiewich R."/>
            <person name="Bureau T."/>
            <person name="Miyao A."/>
            <person name="Hirochika H."/>
            <person name="Nishikawa T."/>
            <person name="Kadowaki K."/>
            <person name="Sugiura M."/>
            <person name="Burr B."/>
            <person name="Sasaki T."/>
        </authorList>
    </citation>
    <scope>NUCLEOTIDE SEQUENCE [LARGE SCALE GENOMIC DNA]</scope>
    <source>
        <strain evidence="2">cv. Nipponbare</strain>
    </source>
</reference>
<protein>
    <submittedName>
        <fullName evidence="1">Uncharacterized protein</fullName>
    </submittedName>
</protein>